<dbReference type="Proteomes" id="UP000706333">
    <property type="component" value="Unassembled WGS sequence"/>
</dbReference>
<organism evidence="2 3">
    <name type="scientific">Rhodobaculum claviforme</name>
    <dbReference type="NCBI Taxonomy" id="1549854"/>
    <lineage>
        <taxon>Bacteria</taxon>
        <taxon>Pseudomonadati</taxon>
        <taxon>Pseudomonadota</taxon>
        <taxon>Alphaproteobacteria</taxon>
        <taxon>Rhodobacterales</taxon>
        <taxon>Paracoccaceae</taxon>
        <taxon>Rhodobaculum</taxon>
    </lineage>
</organism>
<feature type="region of interest" description="Disordered" evidence="1">
    <location>
        <begin position="280"/>
        <end position="302"/>
    </location>
</feature>
<accession>A0A934WIR6</accession>
<evidence type="ECO:0000256" key="1">
    <source>
        <dbReference type="SAM" id="MobiDB-lite"/>
    </source>
</evidence>
<protein>
    <recommendedName>
        <fullName evidence="4">5-bromo-4-chloroindolyl phosphate hydrolysis protein</fullName>
    </recommendedName>
</protein>
<dbReference type="Pfam" id="PF10112">
    <property type="entry name" value="Halogen_Hydrol"/>
    <property type="match status" value="1"/>
</dbReference>
<sequence>MARRVTGPFSPQPGRAGTPPPAPRPGIATTFLFLAPLPLALRAIGPDPVAMAQKLGALALLLLAAWLTREGVIAHKAYLARPVARRPAIPRKIFGAGVTGLGLTLAALGPGHDLAQAAIYGLAGAALHLAAFGPDPLANKGMDGDAGLHSERAARAIAEGERHLAAMQAAITAAQDRRLNEVVAGFADQARALFRRVEADPRDLSGARRYLGVYLEGARDATQKFAPLYAQTRDDRLRSEYLALLADLEANFAARATRMLANDQTDFDIETEVLRDRLRREGLAASRRTDQSSGALPRKGSP</sequence>
<keyword evidence="3" id="KW-1185">Reference proteome</keyword>
<comment type="caution">
    <text evidence="2">The sequence shown here is derived from an EMBL/GenBank/DDBJ whole genome shotgun (WGS) entry which is preliminary data.</text>
</comment>
<dbReference type="InterPro" id="IPR018770">
    <property type="entry name" value="ChloroindolylP_hydrolase"/>
</dbReference>
<reference evidence="2" key="2">
    <citation type="journal article" date="2020" name="Microorganisms">
        <title>Osmotic Adaptation and Compatible Solute Biosynthesis of Phototrophic Bacteria as Revealed from Genome Analyses.</title>
        <authorList>
            <person name="Imhoff J.F."/>
            <person name="Rahn T."/>
            <person name="Kunzel S."/>
            <person name="Keller A."/>
            <person name="Neulinger S.C."/>
        </authorList>
    </citation>
    <scope>NUCLEOTIDE SEQUENCE</scope>
    <source>
        <strain evidence="2">LMG 28126</strain>
    </source>
</reference>
<proteinExistence type="predicted"/>
<gene>
    <name evidence="2" type="ORF">CCR87_07255</name>
</gene>
<evidence type="ECO:0000313" key="3">
    <source>
        <dbReference type="Proteomes" id="UP000706333"/>
    </source>
</evidence>
<dbReference type="EMBL" id="NHSD01000208">
    <property type="protein sequence ID" value="MBK5927137.1"/>
    <property type="molecule type" value="Genomic_DNA"/>
</dbReference>
<feature type="compositionally biased region" description="Basic and acidic residues" evidence="1">
    <location>
        <begin position="280"/>
        <end position="290"/>
    </location>
</feature>
<reference evidence="2" key="1">
    <citation type="submission" date="2017-05" db="EMBL/GenBank/DDBJ databases">
        <authorList>
            <person name="Imhoff J.F."/>
            <person name="Rahn T."/>
            <person name="Kuenzel S."/>
            <person name="Neulinger S.C."/>
        </authorList>
    </citation>
    <scope>NUCLEOTIDE SEQUENCE</scope>
    <source>
        <strain evidence="2">LMG 28126</strain>
    </source>
</reference>
<name>A0A934WIR6_9RHOB</name>
<dbReference type="AlphaFoldDB" id="A0A934WIR6"/>
<feature type="region of interest" description="Disordered" evidence="1">
    <location>
        <begin position="1"/>
        <end position="22"/>
    </location>
</feature>
<dbReference type="RefSeq" id="WP_201156905.1">
    <property type="nucleotide sequence ID" value="NZ_NHSD01000208.1"/>
</dbReference>
<evidence type="ECO:0008006" key="4">
    <source>
        <dbReference type="Google" id="ProtNLM"/>
    </source>
</evidence>
<evidence type="ECO:0000313" key="2">
    <source>
        <dbReference type="EMBL" id="MBK5927137.1"/>
    </source>
</evidence>